<feature type="compositionally biased region" description="Pro residues" evidence="1">
    <location>
        <begin position="88"/>
        <end position="97"/>
    </location>
</feature>
<name>A0ABN1G0S3_9ACTN</name>
<dbReference type="RefSeq" id="WP_344074514.1">
    <property type="nucleotide sequence ID" value="NZ_BAAACA010000016.1"/>
</dbReference>
<keyword evidence="3" id="KW-1185">Reference proteome</keyword>
<dbReference type="InterPro" id="IPR036689">
    <property type="entry name" value="ESAT-6-like_sf"/>
</dbReference>
<organism evidence="2 3">
    <name type="scientific">Streptomyces crystallinus</name>
    <dbReference type="NCBI Taxonomy" id="68191"/>
    <lineage>
        <taxon>Bacteria</taxon>
        <taxon>Bacillati</taxon>
        <taxon>Actinomycetota</taxon>
        <taxon>Actinomycetes</taxon>
        <taxon>Kitasatosporales</taxon>
        <taxon>Streptomycetaceae</taxon>
        <taxon>Streptomyces</taxon>
    </lineage>
</organism>
<evidence type="ECO:0000313" key="2">
    <source>
        <dbReference type="EMBL" id="GAA0601863.1"/>
    </source>
</evidence>
<dbReference type="EMBL" id="BAAACA010000016">
    <property type="protein sequence ID" value="GAA0601863.1"/>
    <property type="molecule type" value="Genomic_DNA"/>
</dbReference>
<dbReference type="Proteomes" id="UP001500668">
    <property type="component" value="Unassembled WGS sequence"/>
</dbReference>
<accession>A0ABN1G0S3</accession>
<feature type="compositionally biased region" description="Pro residues" evidence="1">
    <location>
        <begin position="59"/>
        <end position="69"/>
    </location>
</feature>
<comment type="caution">
    <text evidence="2">The sequence shown here is derived from an EMBL/GenBank/DDBJ whole genome shotgun (WGS) entry which is preliminary data.</text>
</comment>
<feature type="region of interest" description="Disordered" evidence="1">
    <location>
        <begin position="1"/>
        <end position="102"/>
    </location>
</feature>
<dbReference type="Gene3D" id="1.10.287.1060">
    <property type="entry name" value="ESAT-6-like"/>
    <property type="match status" value="1"/>
</dbReference>
<evidence type="ECO:0000313" key="3">
    <source>
        <dbReference type="Proteomes" id="UP001500668"/>
    </source>
</evidence>
<protein>
    <submittedName>
        <fullName evidence="2">Uncharacterized protein</fullName>
    </submittedName>
</protein>
<gene>
    <name evidence="2" type="ORF">GCM10010394_34320</name>
</gene>
<reference evidence="2 3" key="1">
    <citation type="journal article" date="2019" name="Int. J. Syst. Evol. Microbiol.">
        <title>The Global Catalogue of Microorganisms (GCM) 10K type strain sequencing project: providing services to taxonomists for standard genome sequencing and annotation.</title>
        <authorList>
            <consortium name="The Broad Institute Genomics Platform"/>
            <consortium name="The Broad Institute Genome Sequencing Center for Infectious Disease"/>
            <person name="Wu L."/>
            <person name="Ma J."/>
        </authorList>
    </citation>
    <scope>NUCLEOTIDE SEQUENCE [LARGE SCALE GENOMIC DNA]</scope>
    <source>
        <strain evidence="2 3">JCM 5067</strain>
    </source>
</reference>
<proteinExistence type="predicted"/>
<sequence length="206" mass="21534">MSDDTLPEPSQLPLSPDELKRHHSAWAAGVTKAPPADSYVDPLTPVFPQGPPLTGSPLLKPPLQSPPLQGPSLQGPPLAATPDFRLGPYPPAAPSGPPQDALRIAPGVLTAAAGRADEIHTAFTKPAAALEDPAQKASAAMDGWESAKAIRTAAKQWEKQAGTVAGWLGRISESLRVGARDYRTTDAAVDESLKGIVPRRSKLEGL</sequence>
<evidence type="ECO:0000256" key="1">
    <source>
        <dbReference type="SAM" id="MobiDB-lite"/>
    </source>
</evidence>
<dbReference type="SUPFAM" id="SSF140453">
    <property type="entry name" value="EsxAB dimer-like"/>
    <property type="match status" value="1"/>
</dbReference>